<feature type="region of interest" description="Disordered" evidence="1">
    <location>
        <begin position="155"/>
        <end position="300"/>
    </location>
</feature>
<protein>
    <submittedName>
        <fullName evidence="2">Uncharacterized protein</fullName>
    </submittedName>
</protein>
<keyword evidence="3" id="KW-1185">Reference proteome</keyword>
<reference evidence="2" key="1">
    <citation type="journal article" date="2020" name="Stud. Mycol.">
        <title>101 Dothideomycetes genomes: a test case for predicting lifestyles and emergence of pathogens.</title>
        <authorList>
            <person name="Haridas S."/>
            <person name="Albert R."/>
            <person name="Binder M."/>
            <person name="Bloem J."/>
            <person name="Labutti K."/>
            <person name="Salamov A."/>
            <person name="Andreopoulos B."/>
            <person name="Baker S."/>
            <person name="Barry K."/>
            <person name="Bills G."/>
            <person name="Bluhm B."/>
            <person name="Cannon C."/>
            <person name="Castanera R."/>
            <person name="Culley D."/>
            <person name="Daum C."/>
            <person name="Ezra D."/>
            <person name="Gonzalez J."/>
            <person name="Henrissat B."/>
            <person name="Kuo A."/>
            <person name="Liang C."/>
            <person name="Lipzen A."/>
            <person name="Lutzoni F."/>
            <person name="Magnuson J."/>
            <person name="Mondo S."/>
            <person name="Nolan M."/>
            <person name="Ohm R."/>
            <person name="Pangilinan J."/>
            <person name="Park H.-J."/>
            <person name="Ramirez L."/>
            <person name="Alfaro M."/>
            <person name="Sun H."/>
            <person name="Tritt A."/>
            <person name="Yoshinaga Y."/>
            <person name="Zwiers L.-H."/>
            <person name="Turgeon B."/>
            <person name="Goodwin S."/>
            <person name="Spatafora J."/>
            <person name="Crous P."/>
            <person name="Grigoriev I."/>
        </authorList>
    </citation>
    <scope>NUCLEOTIDE SEQUENCE</scope>
    <source>
        <strain evidence="2">HMLAC05119</strain>
    </source>
</reference>
<feature type="region of interest" description="Disordered" evidence="1">
    <location>
        <begin position="337"/>
        <end position="550"/>
    </location>
</feature>
<sequence>MSSVPSTTRGTNRATSHQGARRQPLDKPKKSISTWENGSKAIEESHNQLRRMGSQICKLLKIVDKMTDKVVQDALAGHLMPLQEMLNAQLDIKKMEANIAQTCLKTLRVEPPEHLGKDYMNMFAEAINSAPESMTISQLKHSLTATMVAVEAQKKPKSKALAKCDQNASVKTKSEQESKSTKTPRTKQASVFDPKPEKIRIVKKKSPPTKKNIPPTNITTKPRVSGKQPGKLFENCEEDTVSSSAEVNAEASLSSKPEKTNDAPKEPGSKDKTEENNASVAETAFPDLNASTTKCEPGERAPKLVSTVKRDTALSFSGKADEDVMLFGMSLEPSAQSAHSELKETTDVVAADPKKGTSGSYHTPTTKGNTKLADGRKNRRTIGMPGVAIPVQKKKKQRILVTEVEPNNKKGKKETNDSNKSVEELEFKEKDESAEMPKVHDEETEAAASSGEGKSALSSAMPHADTAQADVQSSNPNDNLDDYHDGKETGEGSATHDHSHQAVTKSGSKRKYSDDHDTLPSKRPAIEGHNLASPRTRRSTPTIGLPNVMDIDSPPAPIATIPSSFAPSYAAGHARLQFVSAMAFDEDDEL</sequence>
<accession>A0A6A5QEB0</accession>
<feature type="compositionally biased region" description="Low complexity" evidence="1">
    <location>
        <begin position="446"/>
        <end position="460"/>
    </location>
</feature>
<dbReference type="Proteomes" id="UP000800096">
    <property type="component" value="Unassembled WGS sequence"/>
</dbReference>
<gene>
    <name evidence="2" type="ORF">BDU57DRAFT_580637</name>
</gene>
<feature type="compositionally biased region" description="Low complexity" evidence="1">
    <location>
        <begin position="241"/>
        <end position="255"/>
    </location>
</feature>
<organism evidence="2 3">
    <name type="scientific">Ampelomyces quisqualis</name>
    <name type="common">Powdery mildew agent</name>
    <dbReference type="NCBI Taxonomy" id="50730"/>
    <lineage>
        <taxon>Eukaryota</taxon>
        <taxon>Fungi</taxon>
        <taxon>Dikarya</taxon>
        <taxon>Ascomycota</taxon>
        <taxon>Pezizomycotina</taxon>
        <taxon>Dothideomycetes</taxon>
        <taxon>Pleosporomycetidae</taxon>
        <taxon>Pleosporales</taxon>
        <taxon>Pleosporineae</taxon>
        <taxon>Phaeosphaeriaceae</taxon>
        <taxon>Ampelomyces</taxon>
    </lineage>
</organism>
<feature type="compositionally biased region" description="Basic and acidic residues" evidence="1">
    <location>
        <begin position="511"/>
        <end position="526"/>
    </location>
</feature>
<evidence type="ECO:0000313" key="3">
    <source>
        <dbReference type="Proteomes" id="UP000800096"/>
    </source>
</evidence>
<evidence type="ECO:0000256" key="1">
    <source>
        <dbReference type="SAM" id="MobiDB-lite"/>
    </source>
</evidence>
<feature type="compositionally biased region" description="Polar residues" evidence="1">
    <location>
        <begin position="469"/>
        <end position="478"/>
    </location>
</feature>
<feature type="compositionally biased region" description="Basic and acidic residues" evidence="1">
    <location>
        <begin position="256"/>
        <end position="275"/>
    </location>
</feature>
<evidence type="ECO:0000313" key="2">
    <source>
        <dbReference type="EMBL" id="KAF1913961.1"/>
    </source>
</evidence>
<feature type="compositionally biased region" description="Polar residues" evidence="1">
    <location>
        <begin position="1"/>
        <end position="18"/>
    </location>
</feature>
<dbReference type="AlphaFoldDB" id="A0A6A5QEB0"/>
<dbReference type="EMBL" id="ML979138">
    <property type="protein sequence ID" value="KAF1913961.1"/>
    <property type="molecule type" value="Genomic_DNA"/>
</dbReference>
<feature type="compositionally biased region" description="Basic and acidic residues" evidence="1">
    <location>
        <begin position="481"/>
        <end position="500"/>
    </location>
</feature>
<feature type="region of interest" description="Disordered" evidence="1">
    <location>
        <begin position="1"/>
        <end position="37"/>
    </location>
</feature>
<proteinExistence type="predicted"/>
<feature type="compositionally biased region" description="Basic and acidic residues" evidence="1">
    <location>
        <begin position="413"/>
        <end position="441"/>
    </location>
</feature>
<feature type="compositionally biased region" description="Polar residues" evidence="1">
    <location>
        <begin position="357"/>
        <end position="369"/>
    </location>
</feature>
<name>A0A6A5QEB0_AMPQU</name>